<dbReference type="eggNOG" id="KOG1454">
    <property type="taxonomic scope" value="Eukaryota"/>
</dbReference>
<dbReference type="Proteomes" id="UP000002630">
    <property type="component" value="Unassembled WGS sequence"/>
</dbReference>
<feature type="domain" description="AB hydrolase-1" evidence="2">
    <location>
        <begin position="89"/>
        <end position="407"/>
    </location>
</feature>
<dbReference type="Pfam" id="PF12697">
    <property type="entry name" value="Abhydrolase_6"/>
    <property type="match status" value="1"/>
</dbReference>
<keyword evidence="4" id="KW-1185">Reference proteome</keyword>
<proteinExistence type="predicted"/>
<evidence type="ECO:0000313" key="4">
    <source>
        <dbReference type="Proteomes" id="UP000002630"/>
    </source>
</evidence>
<dbReference type="OrthoDB" id="408373at2759"/>
<sequence>MPVRDWVHFCSVFDDAVCVADRIDTAAGEAVDKPDTAAGGPGQWRSGVWHWRNGWEVHYERATSRRPAAGEREGEGGGQRRREGSTTPLLLLPGFGVGTFHFRRNMQELSETRDVYSIDLLGQGKSWPTRVPSREDGLCYSVDMWTEQVLAFINEVIGEPAYVAGNSLGGYIAANLAANYPRAVLGLALMNATPFWAFRKPSANAALNGGDVTDPYPSTDLSATRDISTGSATSTGIPTDSEIVPGSPATKGESPVEGRGDWLGWDGTLPAPAGLFRFGAWYFDRMRDPRTVKSMLGAVYSNPEAIGDEVVSEIIAATGRGPSNHDYGVGGHEAFTSIVFSPKVSMSFEEMIDRIQVPMALIYGKEDPWVVPLWGHRIKRQRPETLYYEVSPSGHSPHHETPKTVNALLDDWLEYASAGGSPPLSRDGEVLEMQEETGTRVRATLVPDARPRGPVEWLDTAVWSFTGGGDAKAKRP</sequence>
<dbReference type="GO" id="GO:0080124">
    <property type="term" value="F:pheophytinase activity"/>
    <property type="evidence" value="ECO:0007669"/>
    <property type="project" value="InterPro"/>
</dbReference>
<dbReference type="InParanoid" id="D7FWK0"/>
<dbReference type="InterPro" id="IPR000073">
    <property type="entry name" value="AB_hydrolase_1"/>
</dbReference>
<dbReference type="PANTHER" id="PTHR47280:SF1">
    <property type="entry name" value="PHEOPHYTINASE, CHLOROPLASTIC"/>
    <property type="match status" value="1"/>
</dbReference>
<dbReference type="GO" id="GO:0015996">
    <property type="term" value="P:chlorophyll catabolic process"/>
    <property type="evidence" value="ECO:0007669"/>
    <property type="project" value="InterPro"/>
</dbReference>
<dbReference type="ESTHER" id="ectsi-d7fwk0">
    <property type="family name" value="Pheophytinase"/>
</dbReference>
<evidence type="ECO:0000256" key="1">
    <source>
        <dbReference type="SAM" id="MobiDB-lite"/>
    </source>
</evidence>
<name>D7FWK0_ECTSI</name>
<dbReference type="EMBL" id="FN649760">
    <property type="protein sequence ID" value="CBJ32088.1"/>
    <property type="molecule type" value="Genomic_DNA"/>
</dbReference>
<gene>
    <name evidence="3" type="ORF">Esi_0307_0008</name>
</gene>
<dbReference type="Gene3D" id="3.40.50.1820">
    <property type="entry name" value="alpha/beta hydrolase"/>
    <property type="match status" value="1"/>
</dbReference>
<feature type="compositionally biased region" description="Polar residues" evidence="1">
    <location>
        <begin position="221"/>
        <end position="238"/>
    </location>
</feature>
<feature type="region of interest" description="Disordered" evidence="1">
    <location>
        <begin position="221"/>
        <end position="261"/>
    </location>
</feature>
<accession>D7FWK0</accession>
<evidence type="ECO:0000313" key="3">
    <source>
        <dbReference type="EMBL" id="CBJ32088.1"/>
    </source>
</evidence>
<dbReference type="AlphaFoldDB" id="D7FWK0"/>
<reference evidence="3 4" key="1">
    <citation type="journal article" date="2010" name="Nature">
        <title>The Ectocarpus genome and the independent evolution of multicellularity in brown algae.</title>
        <authorList>
            <person name="Cock J.M."/>
            <person name="Sterck L."/>
            <person name="Rouze P."/>
            <person name="Scornet D."/>
            <person name="Allen A.E."/>
            <person name="Amoutzias G."/>
            <person name="Anthouard V."/>
            <person name="Artiguenave F."/>
            <person name="Aury J.M."/>
            <person name="Badger J.H."/>
            <person name="Beszteri B."/>
            <person name="Billiau K."/>
            <person name="Bonnet E."/>
            <person name="Bothwell J.H."/>
            <person name="Bowler C."/>
            <person name="Boyen C."/>
            <person name="Brownlee C."/>
            <person name="Carrano C.J."/>
            <person name="Charrier B."/>
            <person name="Cho G.Y."/>
            <person name="Coelho S.M."/>
            <person name="Collen J."/>
            <person name="Corre E."/>
            <person name="Da Silva C."/>
            <person name="Delage L."/>
            <person name="Delaroque N."/>
            <person name="Dittami S.M."/>
            <person name="Doulbeau S."/>
            <person name="Elias M."/>
            <person name="Farnham G."/>
            <person name="Gachon C.M."/>
            <person name="Gschloessl B."/>
            <person name="Heesch S."/>
            <person name="Jabbari K."/>
            <person name="Jubin C."/>
            <person name="Kawai H."/>
            <person name="Kimura K."/>
            <person name="Kloareg B."/>
            <person name="Kupper F.C."/>
            <person name="Lang D."/>
            <person name="Le Bail A."/>
            <person name="Leblanc C."/>
            <person name="Lerouge P."/>
            <person name="Lohr M."/>
            <person name="Lopez P.J."/>
            <person name="Martens C."/>
            <person name="Maumus F."/>
            <person name="Michel G."/>
            <person name="Miranda-Saavedra D."/>
            <person name="Morales J."/>
            <person name="Moreau H."/>
            <person name="Motomura T."/>
            <person name="Nagasato C."/>
            <person name="Napoli C.A."/>
            <person name="Nelson D.R."/>
            <person name="Nyvall-Collen P."/>
            <person name="Peters A.F."/>
            <person name="Pommier C."/>
            <person name="Potin P."/>
            <person name="Poulain J."/>
            <person name="Quesneville H."/>
            <person name="Read B."/>
            <person name="Rensing S.A."/>
            <person name="Ritter A."/>
            <person name="Rousvoal S."/>
            <person name="Samanta M."/>
            <person name="Samson G."/>
            <person name="Schroeder D.C."/>
            <person name="Segurens B."/>
            <person name="Strittmatter M."/>
            <person name="Tonon T."/>
            <person name="Tregear J.W."/>
            <person name="Valentin K."/>
            <person name="von Dassow P."/>
            <person name="Yamagishi T."/>
            <person name="Van de Peer Y."/>
            <person name="Wincker P."/>
        </authorList>
    </citation>
    <scope>NUCLEOTIDE SEQUENCE [LARGE SCALE GENOMIC DNA]</scope>
    <source>
        <strain evidence="4">Ec32 / CCAP1310/4</strain>
    </source>
</reference>
<dbReference type="SUPFAM" id="SSF53474">
    <property type="entry name" value="alpha/beta-Hydrolases"/>
    <property type="match status" value="1"/>
</dbReference>
<feature type="region of interest" description="Disordered" evidence="1">
    <location>
        <begin position="62"/>
        <end position="87"/>
    </location>
</feature>
<organism evidence="3 4">
    <name type="scientific">Ectocarpus siliculosus</name>
    <name type="common">Brown alga</name>
    <name type="synonym">Conferva siliculosa</name>
    <dbReference type="NCBI Taxonomy" id="2880"/>
    <lineage>
        <taxon>Eukaryota</taxon>
        <taxon>Sar</taxon>
        <taxon>Stramenopiles</taxon>
        <taxon>Ochrophyta</taxon>
        <taxon>PX clade</taxon>
        <taxon>Phaeophyceae</taxon>
        <taxon>Ectocarpales</taxon>
        <taxon>Ectocarpaceae</taxon>
        <taxon>Ectocarpus</taxon>
    </lineage>
</organism>
<evidence type="ECO:0000259" key="2">
    <source>
        <dbReference type="Pfam" id="PF12697"/>
    </source>
</evidence>
<feature type="compositionally biased region" description="Basic and acidic residues" evidence="1">
    <location>
        <begin position="62"/>
        <end position="84"/>
    </location>
</feature>
<dbReference type="GO" id="GO:0009507">
    <property type="term" value="C:chloroplast"/>
    <property type="evidence" value="ECO:0007669"/>
    <property type="project" value="TreeGrafter"/>
</dbReference>
<dbReference type="PANTHER" id="PTHR47280">
    <property type="entry name" value="PHEOPHYTINASE, CHLOROPLASTIC"/>
    <property type="match status" value="1"/>
</dbReference>
<dbReference type="InterPro" id="IPR044211">
    <property type="entry name" value="PPH_chloroplastic"/>
</dbReference>
<protein>
    <recommendedName>
        <fullName evidence="2">AB hydrolase-1 domain-containing protein</fullName>
    </recommendedName>
</protein>
<dbReference type="STRING" id="2880.D7FWK0"/>
<dbReference type="InterPro" id="IPR029058">
    <property type="entry name" value="AB_hydrolase_fold"/>
</dbReference>